<dbReference type="PANTHER" id="PTHR42655">
    <property type="entry name" value="GLYCOGEN PHOSPHORYLASE"/>
    <property type="match status" value="1"/>
</dbReference>
<dbReference type="EMBL" id="JADIME010000018">
    <property type="protein sequence ID" value="MBO8464700.1"/>
    <property type="molecule type" value="Genomic_DNA"/>
</dbReference>
<organism evidence="7 8">
    <name type="scientific">Candidatus Merdivivens pullistercoris</name>
    <dbReference type="NCBI Taxonomy" id="2840873"/>
    <lineage>
        <taxon>Bacteria</taxon>
        <taxon>Pseudomonadati</taxon>
        <taxon>Bacteroidota</taxon>
        <taxon>Bacteroidia</taxon>
        <taxon>Bacteroidales</taxon>
        <taxon>Muribaculaceae</taxon>
        <taxon>Muribaculaceae incertae sedis</taxon>
        <taxon>Candidatus Merdivivens</taxon>
    </lineage>
</organism>
<dbReference type="InterPro" id="IPR008631">
    <property type="entry name" value="Glycogen_synth"/>
</dbReference>
<proteinExistence type="inferred from homology"/>
<evidence type="ECO:0000256" key="5">
    <source>
        <dbReference type="ARBA" id="ARBA00022679"/>
    </source>
</evidence>
<evidence type="ECO:0000256" key="1">
    <source>
        <dbReference type="ARBA" id="ARBA00001275"/>
    </source>
</evidence>
<reference evidence="7" key="2">
    <citation type="journal article" date="2021" name="PeerJ">
        <title>Extensive microbial diversity within the chicken gut microbiome revealed by metagenomics and culture.</title>
        <authorList>
            <person name="Gilroy R."/>
            <person name="Ravi A."/>
            <person name="Getino M."/>
            <person name="Pursley I."/>
            <person name="Horton D.L."/>
            <person name="Alikhan N.F."/>
            <person name="Baker D."/>
            <person name="Gharbi K."/>
            <person name="Hall N."/>
            <person name="Watson M."/>
            <person name="Adriaenssens E.M."/>
            <person name="Foster-Nyarko E."/>
            <person name="Jarju S."/>
            <person name="Secka A."/>
            <person name="Antonio M."/>
            <person name="Oren A."/>
            <person name="Chaudhuri R.R."/>
            <person name="La Ragione R."/>
            <person name="Hildebrand F."/>
            <person name="Pallen M.J."/>
        </authorList>
    </citation>
    <scope>NUCLEOTIDE SEQUENCE</scope>
    <source>
        <strain evidence="7">10037</strain>
    </source>
</reference>
<dbReference type="Pfam" id="PF00343">
    <property type="entry name" value="Phosphorylase"/>
    <property type="match status" value="1"/>
</dbReference>
<dbReference type="GO" id="GO:0004373">
    <property type="term" value="F:alpha-1,4-glucan glucosyltransferase (UDP-glucose donor) activity"/>
    <property type="evidence" value="ECO:0007669"/>
    <property type="project" value="InterPro"/>
</dbReference>
<feature type="domain" description="DUF3417" evidence="6">
    <location>
        <begin position="579"/>
        <end position="680"/>
    </location>
</feature>
<name>A0A9D9I2B7_9BACT</name>
<dbReference type="Pfam" id="PF11897">
    <property type="entry name" value="DUF3417"/>
    <property type="match status" value="1"/>
</dbReference>
<evidence type="ECO:0000313" key="7">
    <source>
        <dbReference type="EMBL" id="MBO8464700.1"/>
    </source>
</evidence>
<dbReference type="Gene3D" id="3.40.50.2000">
    <property type="entry name" value="Glycogen Phosphorylase B"/>
    <property type="match status" value="5"/>
</dbReference>
<comment type="catalytic activity">
    <reaction evidence="1">
        <text>[(1-&gt;4)-alpha-D-glucosyl](n) + phosphate = [(1-&gt;4)-alpha-D-glucosyl](n-1) + alpha-D-glucose 1-phosphate</text>
        <dbReference type="Rhea" id="RHEA:41732"/>
        <dbReference type="Rhea" id="RHEA-COMP:9584"/>
        <dbReference type="Rhea" id="RHEA-COMP:9586"/>
        <dbReference type="ChEBI" id="CHEBI:15444"/>
        <dbReference type="ChEBI" id="CHEBI:43474"/>
        <dbReference type="ChEBI" id="CHEBI:58601"/>
        <dbReference type="EC" id="2.4.1.1"/>
    </reaction>
</comment>
<keyword evidence="5" id="KW-0808">Transferase</keyword>
<reference evidence="7" key="1">
    <citation type="submission" date="2020-10" db="EMBL/GenBank/DDBJ databases">
        <authorList>
            <person name="Gilroy R."/>
        </authorList>
    </citation>
    <scope>NUCLEOTIDE SEQUENCE</scope>
    <source>
        <strain evidence="7">10037</strain>
    </source>
</reference>
<accession>A0A9D9I2B7</accession>
<dbReference type="Proteomes" id="UP000823597">
    <property type="component" value="Unassembled WGS sequence"/>
</dbReference>
<sequence length="1411" mass="159492">MGQSDRTFPDCLFEVSWEVCNKIGGIHTVLSTKSALVEGELKKNYITIGPDVWMDTAQNPEFSEDKVMFRSWKQKAAEEGLNVRVGRWNIPGNPIAVLVDFTPFISRKDEILTAMWKRFGVDSLTGNWDYIEAALFGYAAGMVIESFVKFNLSPHNKVVAHFHEWMTGAGLLYIKDRDLPVATVFTTHATVLGRCLAGNNLPLYQSMDNYNPDEKARESGVLASHSLEKHSAANADIFTTVSRITARECARFLGKEPDVITPNGFSEEMLPDASHLSSVRGTAREKMLKVASAMCGEAIQDDALIVGISGRYEFKNKGIDVFIDALAKIDASAYTGRRICAFFMIPSGNKGVDRNLLSVLGGKQSGYTAVTTHYLVDQDNDIITKRMRQRGLFNSSQNKVRLFFVPSYLNGNDGVFNMPYYDLLSGMDLTVFPSYYEPWGYTPLESLAFHVPTLTTTLAGFGLWVRSRYEGEHPGIAIVDRDDSNYDDVVDCTVARILEIAGLSVAEAEAYRTNAVKVSEVALWKNNIGFYKKAYSASIDVLIKSKGEYPEMSADTPVAFDKVEINRPTWTSVMFSSHLPERLSPLEKLSRNLWWCWNDSAKELFASIDPELWSLSKRNPIAMLDMVRMGRYKELSEDNAFLAKMDGVYAEFSAYMAEKKNRRKPSIAYFCMEYGLDTSLKIYSGGLGILAGDYLKESSDMNVDMVAVGLLYRYGYFTQKLSASGDQVSSYDAQDFMKIPASPVRDADGNWVIISVAFPGRNLYARLWKVEVGRTDLYLLDTDFEDNRKDDRAITHQLYGGDWENRLKQEILLGIGGIAALRRLGIDADVYHCNEGHAAFTGIERLREYVEHSNLIFTEALEVVRATSLFTTHTPVPAGHDAFSEDMLRTYLAHYASRLRIEWKALMGLGRYNSSDNNEKFSMSVLAANLSQEINGVSWMHGKVSRRIFAGMWPGYLPEELHISYVTNGVHYSTWTAPEWKKIHAGVFGSSFGSHHYDKSCFEGIYNVDDKTVWDTRTLLRGRLINYIKDRLSDPNVSSHYTPRQIVTIQNTLRPDILTIGFARRFATYKRAHLLFSNLDRLGDIVNNPDRPVQFIFAGKAHPADKAGQDLIKKIVDISKMPRFIGKIVFVPDYDISLAKLMVQGVDVWMNNPTRPLEASGTSGEKAAMNGVMHFSVLDGWWIEGYKKGAGWALPMERTYDDQSYQDELDAATIYNMLETEIVPLFYAKDGSGLSSGWIRYIKNTVAMVACNFTTNRMLTDYLDKYYLPLSERGRGLKEDDFRKAKEIAEWKRRMRREWKNVEALSFVRFDSSHHSVFLGEKIHSEVTLSIGEISPEEIGVEIIVATMDRDGNIRIEDKYEMSPVEYKDGIAKYGVEIVPDRSGQFSIAGRFYAKNPELPHRQDFDLVRWL</sequence>
<keyword evidence="3" id="KW-0021">Allosteric enzyme</keyword>
<evidence type="ECO:0000313" key="8">
    <source>
        <dbReference type="Proteomes" id="UP000823597"/>
    </source>
</evidence>
<dbReference type="GO" id="GO:0030170">
    <property type="term" value="F:pyridoxal phosphate binding"/>
    <property type="evidence" value="ECO:0007669"/>
    <property type="project" value="InterPro"/>
</dbReference>
<dbReference type="InterPro" id="IPR011834">
    <property type="entry name" value="Agluc_phsphrylas"/>
</dbReference>
<evidence type="ECO:0000256" key="3">
    <source>
        <dbReference type="ARBA" id="ARBA00022533"/>
    </source>
</evidence>
<evidence type="ECO:0000256" key="4">
    <source>
        <dbReference type="ARBA" id="ARBA00022676"/>
    </source>
</evidence>
<keyword evidence="4" id="KW-0328">Glycosyltransferase</keyword>
<dbReference type="NCBIfam" id="TIGR02094">
    <property type="entry name" value="more_P_ylases"/>
    <property type="match status" value="1"/>
</dbReference>
<comment type="similarity">
    <text evidence="2">Belongs to the glycogen phosphorylase family.</text>
</comment>
<gene>
    <name evidence="7" type="primary">glgP</name>
    <name evidence="7" type="ORF">IAB93_01730</name>
</gene>
<dbReference type="SUPFAM" id="SSF53756">
    <property type="entry name" value="UDP-Glycosyltransferase/glycogen phosphorylase"/>
    <property type="match status" value="3"/>
</dbReference>
<protein>
    <submittedName>
        <fullName evidence="7">Alpha-glucan family phosphorylase</fullName>
    </submittedName>
</protein>
<dbReference type="InterPro" id="IPR000811">
    <property type="entry name" value="Glyco_trans_35"/>
</dbReference>
<dbReference type="PANTHER" id="PTHR42655:SF1">
    <property type="entry name" value="GLYCOGEN PHOSPHORYLASE"/>
    <property type="match status" value="1"/>
</dbReference>
<dbReference type="GO" id="GO:0008184">
    <property type="term" value="F:glycogen phosphorylase activity"/>
    <property type="evidence" value="ECO:0007669"/>
    <property type="project" value="InterPro"/>
</dbReference>
<evidence type="ECO:0000256" key="2">
    <source>
        <dbReference type="ARBA" id="ARBA00006047"/>
    </source>
</evidence>
<dbReference type="InterPro" id="IPR052182">
    <property type="entry name" value="Glycogen/Maltodextrin_Phosph"/>
</dbReference>
<comment type="caution">
    <text evidence="7">The sequence shown here is derived from an EMBL/GenBank/DDBJ whole genome shotgun (WGS) entry which is preliminary data.</text>
</comment>
<dbReference type="Pfam" id="PF05693">
    <property type="entry name" value="Glycogen_syn"/>
    <property type="match status" value="2"/>
</dbReference>
<dbReference type="InterPro" id="IPR024517">
    <property type="entry name" value="Glycogen_phosphorylase_DUF3417"/>
</dbReference>
<evidence type="ECO:0000259" key="6">
    <source>
        <dbReference type="Pfam" id="PF11897"/>
    </source>
</evidence>
<dbReference type="GO" id="GO:0005978">
    <property type="term" value="P:glycogen biosynthetic process"/>
    <property type="evidence" value="ECO:0007669"/>
    <property type="project" value="InterPro"/>
</dbReference>